<evidence type="ECO:0000313" key="5">
    <source>
        <dbReference type="EMBL" id="GEP56933.1"/>
    </source>
</evidence>
<protein>
    <submittedName>
        <fullName evidence="5">Protocatechuate 3,4-dioxygenase subunit alpha</fullName>
    </submittedName>
</protein>
<dbReference type="NCBIfam" id="TIGR02423">
    <property type="entry name" value="protocat_alph"/>
    <property type="match status" value="1"/>
</dbReference>
<gene>
    <name evidence="5" type="primary">pcaG</name>
    <name evidence="5" type="ORF">RSO01_40990</name>
</gene>
<dbReference type="Gene3D" id="2.60.130.10">
    <property type="entry name" value="Aromatic compound dioxygenase"/>
    <property type="match status" value="1"/>
</dbReference>
<dbReference type="PANTHER" id="PTHR33711">
    <property type="entry name" value="DIOXYGENASE, PUTATIVE (AFU_ORTHOLOGUE AFUA_2G02910)-RELATED"/>
    <property type="match status" value="1"/>
</dbReference>
<dbReference type="SUPFAM" id="SSF49482">
    <property type="entry name" value="Aromatic compound dioxygenase"/>
    <property type="match status" value="1"/>
</dbReference>
<dbReference type="OrthoDB" id="9805815at2"/>
<dbReference type="Pfam" id="PF00775">
    <property type="entry name" value="Dioxygenase_C"/>
    <property type="match status" value="1"/>
</dbReference>
<evidence type="ECO:0000313" key="6">
    <source>
        <dbReference type="Proteomes" id="UP000321058"/>
    </source>
</evidence>
<dbReference type="RefSeq" id="WP_147151307.1">
    <property type="nucleotide sequence ID" value="NZ_BKAJ01000072.1"/>
</dbReference>
<name>A0A512NDB8_9HYPH</name>
<organism evidence="5 6">
    <name type="scientific">Reyranella soli</name>
    <dbReference type="NCBI Taxonomy" id="1230389"/>
    <lineage>
        <taxon>Bacteria</taxon>
        <taxon>Pseudomonadati</taxon>
        <taxon>Pseudomonadota</taxon>
        <taxon>Alphaproteobacteria</taxon>
        <taxon>Hyphomicrobiales</taxon>
        <taxon>Reyranellaceae</taxon>
        <taxon>Reyranella</taxon>
    </lineage>
</organism>
<evidence type="ECO:0000259" key="4">
    <source>
        <dbReference type="Pfam" id="PF00775"/>
    </source>
</evidence>
<sequence length="187" mass="20378">MSHALTPSQTIGPFYWGTIVNAYHADLAPTGVAGERIEVVLKLHDVDGAVVPDGVFEIWQANSHGRYNHPEDRRNLPLDAGFEGYGRAGTFTDGTSRFTTVKPGRVPWPAGGLQAPHINVSIFARGVLNRLATRLYFDGDPALAEDPVLKLVEPGRRDTLIAKRDGNGTWLLPIHLGGPNETVFFDV</sequence>
<dbReference type="GO" id="GO:0008199">
    <property type="term" value="F:ferric iron binding"/>
    <property type="evidence" value="ECO:0007669"/>
    <property type="project" value="InterPro"/>
</dbReference>
<dbReference type="InterPro" id="IPR012786">
    <property type="entry name" value="Protocat_dOase_a"/>
</dbReference>
<keyword evidence="2 5" id="KW-0223">Dioxygenase</keyword>
<evidence type="ECO:0000256" key="1">
    <source>
        <dbReference type="ARBA" id="ARBA00007825"/>
    </source>
</evidence>
<comment type="similarity">
    <text evidence="1">Belongs to the intradiol ring-cleavage dioxygenase family.</text>
</comment>
<dbReference type="AlphaFoldDB" id="A0A512NDB8"/>
<proteinExistence type="inferred from homology"/>
<dbReference type="EMBL" id="BKAJ01000072">
    <property type="protein sequence ID" value="GEP56933.1"/>
    <property type="molecule type" value="Genomic_DNA"/>
</dbReference>
<evidence type="ECO:0000256" key="2">
    <source>
        <dbReference type="ARBA" id="ARBA00022964"/>
    </source>
</evidence>
<accession>A0A512NDB8</accession>
<keyword evidence="3" id="KW-0560">Oxidoreductase</keyword>
<dbReference type="GO" id="GO:0018578">
    <property type="term" value="F:protocatechuate 3,4-dioxygenase activity"/>
    <property type="evidence" value="ECO:0007669"/>
    <property type="project" value="InterPro"/>
</dbReference>
<feature type="domain" description="Intradiol ring-cleavage dioxygenases" evidence="4">
    <location>
        <begin position="33"/>
        <end position="165"/>
    </location>
</feature>
<dbReference type="InterPro" id="IPR000627">
    <property type="entry name" value="Intradiol_dOase_C"/>
</dbReference>
<dbReference type="Proteomes" id="UP000321058">
    <property type="component" value="Unassembled WGS sequence"/>
</dbReference>
<dbReference type="InterPro" id="IPR050770">
    <property type="entry name" value="Intradiol_RC_Dioxygenase"/>
</dbReference>
<dbReference type="InterPro" id="IPR015889">
    <property type="entry name" value="Intradiol_dOase_core"/>
</dbReference>
<comment type="caution">
    <text evidence="5">The sequence shown here is derived from an EMBL/GenBank/DDBJ whole genome shotgun (WGS) entry which is preliminary data.</text>
</comment>
<evidence type="ECO:0000256" key="3">
    <source>
        <dbReference type="ARBA" id="ARBA00023002"/>
    </source>
</evidence>
<dbReference type="PANTHER" id="PTHR33711:SF9">
    <property type="entry name" value="PROTOCATECHUATE 3,4-DIOXYGENASE ALPHA CHAIN"/>
    <property type="match status" value="1"/>
</dbReference>
<keyword evidence="6" id="KW-1185">Reference proteome</keyword>
<reference evidence="5 6" key="1">
    <citation type="submission" date="2019-07" db="EMBL/GenBank/DDBJ databases">
        <title>Whole genome shotgun sequence of Reyranella soli NBRC 108950.</title>
        <authorList>
            <person name="Hosoyama A."/>
            <person name="Uohara A."/>
            <person name="Ohji S."/>
            <person name="Ichikawa N."/>
        </authorList>
    </citation>
    <scope>NUCLEOTIDE SEQUENCE [LARGE SCALE GENOMIC DNA]</scope>
    <source>
        <strain evidence="5 6">NBRC 108950</strain>
    </source>
</reference>